<gene>
    <name evidence="1" type="ORF">PAUR_a1285</name>
</gene>
<name>A0ABR9EA09_9GAMM</name>
<dbReference type="Proteomes" id="UP000615755">
    <property type="component" value="Unassembled WGS sequence"/>
</dbReference>
<dbReference type="PROSITE" id="PS00141">
    <property type="entry name" value="ASP_PROTEASE"/>
    <property type="match status" value="1"/>
</dbReference>
<dbReference type="Gene3D" id="2.30.42.10">
    <property type="match status" value="1"/>
</dbReference>
<organism evidence="1 2">
    <name type="scientific">Pseudoalteromonas aurantia 208</name>
    <dbReference type="NCBI Taxonomy" id="1314867"/>
    <lineage>
        <taxon>Bacteria</taxon>
        <taxon>Pseudomonadati</taxon>
        <taxon>Pseudomonadota</taxon>
        <taxon>Gammaproteobacteria</taxon>
        <taxon>Alteromonadales</taxon>
        <taxon>Pseudoalteromonadaceae</taxon>
        <taxon>Pseudoalteromonas</taxon>
    </lineage>
</organism>
<dbReference type="InterPro" id="IPR021109">
    <property type="entry name" value="Peptidase_aspartic_dom_sf"/>
</dbReference>
<reference evidence="1 2" key="1">
    <citation type="submission" date="2015-03" db="EMBL/GenBank/DDBJ databases">
        <title>Genome sequence of Pseudoalteromonas aurantia.</title>
        <authorList>
            <person name="Xie B.-B."/>
            <person name="Rong J.-C."/>
            <person name="Qin Q.-L."/>
            <person name="Zhang Y.-Z."/>
        </authorList>
    </citation>
    <scope>NUCLEOTIDE SEQUENCE [LARGE SCALE GENOMIC DNA]</scope>
    <source>
        <strain evidence="1 2">208</strain>
    </source>
</reference>
<keyword evidence="2" id="KW-1185">Reference proteome</keyword>
<dbReference type="EMBL" id="AQGV01000012">
    <property type="protein sequence ID" value="MBE0367831.1"/>
    <property type="molecule type" value="Genomic_DNA"/>
</dbReference>
<dbReference type="SUPFAM" id="SSF50630">
    <property type="entry name" value="Acid proteases"/>
    <property type="match status" value="1"/>
</dbReference>
<dbReference type="Pfam" id="PF13650">
    <property type="entry name" value="Asp_protease_2"/>
    <property type="match status" value="1"/>
</dbReference>
<sequence length="413" mass="46606">MITNYQRLVIITLLFISLNGCSVINILKLRRANDDVVPTWHAQLSQIDIKTDYIGEKTYVYGSINGVDNFKFMVDTGASFTVLFDTPKVRSLNLPRGYDLELSGWGDQEDSKSYQTTMRSLRFADIEVQGFQGAFIKPSKTQYFQREDELIFDGVIGHDLMRHFAWTFNKEAKQVTVSNSPVVAAKNAYSIPFDIFMSKLYVEGKIDFGQGHIAKNDVIIDTGSRHYFKLSAQYPINNDLTLPNAQVTGADIGLSGKAEHQRVTLPSVSFGTLTLPNVKTNLIEHVDEEDYWVIGNGIFNQFITTVDYFTETLFLTPLDSRPITSRYNLMGLEVRKLLSGEFLVRYVMPNLPGQYAGIKVGDVITHLNKVATKQISKDQWLTYSATPAAYMVCIKHKQCVNLTSRHITGYSIP</sequence>
<dbReference type="SUPFAM" id="SSF50156">
    <property type="entry name" value="PDZ domain-like"/>
    <property type="match status" value="1"/>
</dbReference>
<protein>
    <recommendedName>
        <fullName evidence="3">PDZ domain-containing protein</fullName>
    </recommendedName>
</protein>
<dbReference type="InterPro" id="IPR036034">
    <property type="entry name" value="PDZ_sf"/>
</dbReference>
<evidence type="ECO:0008006" key="3">
    <source>
        <dbReference type="Google" id="ProtNLM"/>
    </source>
</evidence>
<proteinExistence type="predicted"/>
<comment type="caution">
    <text evidence="1">The sequence shown here is derived from an EMBL/GenBank/DDBJ whole genome shotgun (WGS) entry which is preliminary data.</text>
</comment>
<evidence type="ECO:0000313" key="1">
    <source>
        <dbReference type="EMBL" id="MBE0367831.1"/>
    </source>
</evidence>
<accession>A0ABR9EA09</accession>
<dbReference type="InterPro" id="IPR001969">
    <property type="entry name" value="Aspartic_peptidase_AS"/>
</dbReference>
<evidence type="ECO:0000313" key="2">
    <source>
        <dbReference type="Proteomes" id="UP000615755"/>
    </source>
</evidence>
<dbReference type="Gene3D" id="2.40.70.10">
    <property type="entry name" value="Acid Proteases"/>
    <property type="match status" value="2"/>
</dbReference>